<name>A0AA36CJ57_9BILA</name>
<dbReference type="EMBL" id="CATQJA010001876">
    <property type="protein sequence ID" value="CAJ0568971.1"/>
    <property type="molecule type" value="Genomic_DNA"/>
</dbReference>
<feature type="transmembrane region" description="Helical" evidence="1">
    <location>
        <begin position="66"/>
        <end position="85"/>
    </location>
</feature>
<reference evidence="2" key="1">
    <citation type="submission" date="2023-06" db="EMBL/GenBank/DDBJ databases">
        <authorList>
            <person name="Delattre M."/>
        </authorList>
    </citation>
    <scope>NUCLEOTIDE SEQUENCE</scope>
    <source>
        <strain evidence="2">AF72</strain>
    </source>
</reference>
<evidence type="ECO:0000313" key="2">
    <source>
        <dbReference type="EMBL" id="CAJ0568971.1"/>
    </source>
</evidence>
<gene>
    <name evidence="2" type="ORF">MSPICULIGERA_LOCUS7472</name>
</gene>
<evidence type="ECO:0000256" key="1">
    <source>
        <dbReference type="SAM" id="Phobius"/>
    </source>
</evidence>
<accession>A0AA36CJ57</accession>
<organism evidence="2 3">
    <name type="scientific">Mesorhabditis spiculigera</name>
    <dbReference type="NCBI Taxonomy" id="96644"/>
    <lineage>
        <taxon>Eukaryota</taxon>
        <taxon>Metazoa</taxon>
        <taxon>Ecdysozoa</taxon>
        <taxon>Nematoda</taxon>
        <taxon>Chromadorea</taxon>
        <taxon>Rhabditida</taxon>
        <taxon>Rhabditina</taxon>
        <taxon>Rhabditomorpha</taxon>
        <taxon>Rhabditoidea</taxon>
        <taxon>Rhabditidae</taxon>
        <taxon>Mesorhabditinae</taxon>
        <taxon>Mesorhabditis</taxon>
    </lineage>
</organism>
<keyword evidence="1" id="KW-0812">Transmembrane</keyword>
<protein>
    <submittedName>
        <fullName evidence="2">Uncharacterized protein</fullName>
    </submittedName>
</protein>
<feature type="non-terminal residue" evidence="2">
    <location>
        <position position="274"/>
    </location>
</feature>
<proteinExistence type="predicted"/>
<sequence length="274" mass="30432">MHCARRATPQRHSRLCGCRKCSQRRAIARTVRHTPCVASPGGIEIVTARDHRVRTGMRVGSWRHGYSMLSAIGGLFVSLSFLLALPFMPIDTFGTALDADPPLVRCLRKVECSAITAVPLVSHERARQCSQRTLPLVSGVSSMDVRKFSAAPLPAMWCHRDVRNAPSVVPTVWCHRDVRKCSQRRSGRCVVSSRRWSMLCAIADCVVSLGLFELLYFWCAPLAPVYLVMNALGICSGTPCADCVVSSGRSANIAFFRKRWHYCLRGVSGHVRKY</sequence>
<dbReference type="Proteomes" id="UP001177023">
    <property type="component" value="Unassembled WGS sequence"/>
</dbReference>
<comment type="caution">
    <text evidence="2">The sequence shown here is derived from an EMBL/GenBank/DDBJ whole genome shotgun (WGS) entry which is preliminary data.</text>
</comment>
<keyword evidence="3" id="KW-1185">Reference proteome</keyword>
<evidence type="ECO:0000313" key="3">
    <source>
        <dbReference type="Proteomes" id="UP001177023"/>
    </source>
</evidence>
<keyword evidence="1" id="KW-0472">Membrane</keyword>
<dbReference type="AlphaFoldDB" id="A0AA36CJ57"/>
<keyword evidence="1" id="KW-1133">Transmembrane helix</keyword>